<dbReference type="Gene3D" id="3.40.50.300">
    <property type="entry name" value="P-loop containing nucleotide triphosphate hydrolases"/>
    <property type="match status" value="2"/>
</dbReference>
<reference evidence="6 7" key="1">
    <citation type="submission" date="2015-10" db="EMBL/GenBank/DDBJ databases">
        <title>Draft genome sequence of Streptomyces sp. RV15, isolated from a marine sponge.</title>
        <authorList>
            <person name="Ruckert C."/>
            <person name="Abdelmohsen U.R."/>
            <person name="Winkler A."/>
            <person name="Hentschel U."/>
            <person name="Kalinowski J."/>
            <person name="Kampfer P."/>
            <person name="Glaeser S."/>
        </authorList>
    </citation>
    <scope>NUCLEOTIDE SEQUENCE [LARGE SCALE GENOMIC DNA]</scope>
    <source>
        <strain evidence="6 7">RV15</strain>
    </source>
</reference>
<dbReference type="InterPro" id="IPR014016">
    <property type="entry name" value="UvrD-like_ATP-bd"/>
</dbReference>
<dbReference type="Pfam" id="PF00580">
    <property type="entry name" value="UvrD-helicase"/>
    <property type="match status" value="1"/>
</dbReference>
<evidence type="ECO:0000256" key="4">
    <source>
        <dbReference type="ARBA" id="ARBA00022840"/>
    </source>
</evidence>
<dbReference type="PANTHER" id="PTHR11070">
    <property type="entry name" value="UVRD / RECB / PCRA DNA HELICASE FAMILY MEMBER"/>
    <property type="match status" value="1"/>
</dbReference>
<dbReference type="Proteomes" id="UP000053260">
    <property type="component" value="Unassembled WGS sequence"/>
</dbReference>
<evidence type="ECO:0000313" key="6">
    <source>
        <dbReference type="EMBL" id="KUO20795.1"/>
    </source>
</evidence>
<evidence type="ECO:0000313" key="7">
    <source>
        <dbReference type="Proteomes" id="UP000053260"/>
    </source>
</evidence>
<keyword evidence="3" id="KW-0347">Helicase</keyword>
<dbReference type="GO" id="GO:0000725">
    <property type="term" value="P:recombinational repair"/>
    <property type="evidence" value="ECO:0007669"/>
    <property type="project" value="TreeGrafter"/>
</dbReference>
<evidence type="ECO:0000256" key="3">
    <source>
        <dbReference type="ARBA" id="ARBA00022806"/>
    </source>
</evidence>
<protein>
    <recommendedName>
        <fullName evidence="5">UvrD-like helicase ATP-binding domain-containing protein</fullName>
    </recommendedName>
</protein>
<comment type="caution">
    <text evidence="6">The sequence shown here is derived from an EMBL/GenBank/DDBJ whole genome shotgun (WGS) entry which is preliminary data.</text>
</comment>
<keyword evidence="4" id="KW-0067">ATP-binding</keyword>
<evidence type="ECO:0000256" key="1">
    <source>
        <dbReference type="ARBA" id="ARBA00022741"/>
    </source>
</evidence>
<dbReference type="InterPro" id="IPR027417">
    <property type="entry name" value="P-loop_NTPase"/>
</dbReference>
<evidence type="ECO:0000256" key="2">
    <source>
        <dbReference type="ARBA" id="ARBA00022801"/>
    </source>
</evidence>
<dbReference type="GO" id="GO:0003677">
    <property type="term" value="F:DNA binding"/>
    <property type="evidence" value="ECO:0007669"/>
    <property type="project" value="InterPro"/>
</dbReference>
<dbReference type="STRING" id="909626.AQJ91_12890"/>
<dbReference type="GO" id="GO:0016787">
    <property type="term" value="F:hydrolase activity"/>
    <property type="evidence" value="ECO:0007669"/>
    <property type="project" value="UniProtKB-KW"/>
</dbReference>
<dbReference type="SUPFAM" id="SSF52540">
    <property type="entry name" value="P-loop containing nucleoside triphosphate hydrolases"/>
    <property type="match status" value="1"/>
</dbReference>
<dbReference type="EMBL" id="LMXB01000031">
    <property type="protein sequence ID" value="KUO20795.1"/>
    <property type="molecule type" value="Genomic_DNA"/>
</dbReference>
<dbReference type="InterPro" id="IPR000212">
    <property type="entry name" value="DNA_helicase_UvrD/REP"/>
</dbReference>
<organism evidence="6 7">
    <name type="scientific">Streptomyces dysideae</name>
    <dbReference type="NCBI Taxonomy" id="909626"/>
    <lineage>
        <taxon>Bacteria</taxon>
        <taxon>Bacillati</taxon>
        <taxon>Actinomycetota</taxon>
        <taxon>Actinomycetes</taxon>
        <taxon>Kitasatosporales</taxon>
        <taxon>Streptomycetaceae</taxon>
        <taxon>Streptomyces</taxon>
    </lineage>
</organism>
<name>A0A124IF98_9ACTN</name>
<dbReference type="PANTHER" id="PTHR11070:SF2">
    <property type="entry name" value="ATP-DEPENDENT DNA HELICASE SRS2"/>
    <property type="match status" value="1"/>
</dbReference>
<proteinExistence type="predicted"/>
<gene>
    <name evidence="6" type="ORF">AQJ91_12890</name>
</gene>
<keyword evidence="7" id="KW-1185">Reference proteome</keyword>
<dbReference type="GO" id="GO:0005524">
    <property type="term" value="F:ATP binding"/>
    <property type="evidence" value="ECO:0007669"/>
    <property type="project" value="UniProtKB-KW"/>
</dbReference>
<dbReference type="AlphaFoldDB" id="A0A124IF98"/>
<keyword evidence="2" id="KW-0378">Hydrolase</keyword>
<sequence>MSNQRFGLHRYARTTDHRAVVAVSFTRSATEEIRSRVSRQWGPSALAWPHRIVTLDTILNDLLAHLLRSGILQWPGGHQELEVLDTWRSHLPNTYTLDKPVLTLNGTRIVTDSVRQARRESFVKPACFASAVGAGRCTHDNVREVLQVALRIEGIRACVMAYFATTIRSLLVDEVYDANDLDLGVIHLAADAGLVITLVGDPWQALYGFRGARPENVPRLLSRLGFQRSELQTSFRWRGSAAQTLLARQLRGKERVVLPEGEARDVDVVLARQWRLLWDADPHILPLAVRTKTGQFQEAVCTLLLNELAQSTFGRPGIDLVDARTSLGIMESDTLAQLRPHLRNALERLAGQGNLSGIWTDLASTMVAMTPVVPSEGQKRTPRAALAKLRTRLEVAREGLVPGMTCHQAKGREWNRVGVRLEETDEAALLRGLNPTNEAHRALYVALTRARHLSLAV</sequence>
<keyword evidence="1" id="KW-0547">Nucleotide-binding</keyword>
<feature type="domain" description="UvrD-like helicase ATP-binding" evidence="5">
    <location>
        <begin position="159"/>
        <end position="218"/>
    </location>
</feature>
<evidence type="ECO:0000259" key="5">
    <source>
        <dbReference type="Pfam" id="PF00580"/>
    </source>
</evidence>
<accession>A0A124IF98</accession>
<dbReference type="GO" id="GO:0043138">
    <property type="term" value="F:3'-5' DNA helicase activity"/>
    <property type="evidence" value="ECO:0007669"/>
    <property type="project" value="TreeGrafter"/>
</dbReference>